<proteinExistence type="predicted"/>
<feature type="chain" id="PRO_5045237900" description="Intersectin-EH binding protein Ibp1" evidence="2">
    <location>
        <begin position="30"/>
        <end position="82"/>
    </location>
</feature>
<evidence type="ECO:0000313" key="3">
    <source>
        <dbReference type="EMBL" id="GJF17132.1"/>
    </source>
</evidence>
<protein>
    <recommendedName>
        <fullName evidence="5">Intersectin-EH binding protein Ibp1</fullName>
    </recommendedName>
</protein>
<comment type="caution">
    <text evidence="3">The sequence shown here is derived from an EMBL/GenBank/DDBJ whole genome shotgun (WGS) entry which is preliminary data.</text>
</comment>
<evidence type="ECO:0000256" key="1">
    <source>
        <dbReference type="SAM" id="MobiDB-lite"/>
    </source>
</evidence>
<organism evidence="3 4">
    <name type="scientific">Mycolicibacterium cyprinidarum</name>
    <dbReference type="NCBI Taxonomy" id="2860311"/>
    <lineage>
        <taxon>Bacteria</taxon>
        <taxon>Bacillati</taxon>
        <taxon>Actinomycetota</taxon>
        <taxon>Actinomycetes</taxon>
        <taxon>Mycobacteriales</taxon>
        <taxon>Mycobacteriaceae</taxon>
        <taxon>Mycolicibacterium</taxon>
    </lineage>
</organism>
<evidence type="ECO:0008006" key="5">
    <source>
        <dbReference type="Google" id="ProtNLM"/>
    </source>
</evidence>
<keyword evidence="4" id="KW-1185">Reference proteome</keyword>
<feature type="region of interest" description="Disordered" evidence="1">
    <location>
        <begin position="33"/>
        <end position="60"/>
    </location>
</feature>
<sequence length="82" mass="7934">MKTLSTTLTGLLLAGGVSLAIAAAPAALAQPHCTETEQGGGEQGGSNTMCQSPGDAELNARPGMLAQGAMGGMTGMGMMGVP</sequence>
<accession>A0ABQ4VCS1</accession>
<dbReference type="Proteomes" id="UP001060504">
    <property type="component" value="Unassembled WGS sequence"/>
</dbReference>
<feature type="signal peptide" evidence="2">
    <location>
        <begin position="1"/>
        <end position="29"/>
    </location>
</feature>
<dbReference type="EMBL" id="BPRH01002418">
    <property type="protein sequence ID" value="GJF17132.1"/>
    <property type="molecule type" value="Genomic_DNA"/>
</dbReference>
<evidence type="ECO:0000313" key="4">
    <source>
        <dbReference type="Proteomes" id="UP001060504"/>
    </source>
</evidence>
<evidence type="ECO:0000256" key="2">
    <source>
        <dbReference type="SAM" id="SignalP"/>
    </source>
</evidence>
<name>A0ABQ4VCS1_9MYCO</name>
<gene>
    <name evidence="3" type="ORF">NGTWS1702_23090</name>
</gene>
<reference evidence="3 4" key="1">
    <citation type="submission" date="2021-08" db="EMBL/GenBank/DDBJ databases">
        <title>Draft genome sequence of Mycolicibacterium sp. NGTWS1702 strain.</title>
        <authorList>
            <person name="Matsumoto M."/>
            <person name="Tang B.C.C."/>
            <person name="Machida Y."/>
            <person name="Matoyama H."/>
            <person name="Kishihara T."/>
            <person name="Sato S."/>
            <person name="Kondo I."/>
            <person name="Sano M."/>
            <person name="Kato G."/>
        </authorList>
    </citation>
    <scope>NUCLEOTIDE SEQUENCE [LARGE SCALE GENOMIC DNA]</scope>
    <source>
        <strain evidence="3 4">NGTWSNA01</strain>
    </source>
</reference>
<keyword evidence="2" id="KW-0732">Signal</keyword>